<proteinExistence type="inferred from homology"/>
<name>A0A8J5VKL5_ZIZPA</name>
<keyword evidence="6" id="KW-1185">Reference proteome</keyword>
<comment type="caution">
    <text evidence="5">The sequence shown here is derived from an EMBL/GenBank/DDBJ whole genome shotgun (WGS) entry which is preliminary data.</text>
</comment>
<accession>A0A8J5VKL5</accession>
<feature type="coiled-coil region" evidence="3">
    <location>
        <begin position="155"/>
        <end position="182"/>
    </location>
</feature>
<organism evidence="5 6">
    <name type="scientific">Zizania palustris</name>
    <name type="common">Northern wild rice</name>
    <dbReference type="NCBI Taxonomy" id="103762"/>
    <lineage>
        <taxon>Eukaryota</taxon>
        <taxon>Viridiplantae</taxon>
        <taxon>Streptophyta</taxon>
        <taxon>Embryophyta</taxon>
        <taxon>Tracheophyta</taxon>
        <taxon>Spermatophyta</taxon>
        <taxon>Magnoliopsida</taxon>
        <taxon>Liliopsida</taxon>
        <taxon>Poales</taxon>
        <taxon>Poaceae</taxon>
        <taxon>BOP clade</taxon>
        <taxon>Oryzoideae</taxon>
        <taxon>Oryzeae</taxon>
        <taxon>Zizaniinae</taxon>
        <taxon>Zizania</taxon>
    </lineage>
</organism>
<dbReference type="GO" id="GO:0005829">
    <property type="term" value="C:cytosol"/>
    <property type="evidence" value="ECO:0007669"/>
    <property type="project" value="TreeGrafter"/>
</dbReference>
<evidence type="ECO:0000256" key="1">
    <source>
        <dbReference type="ARBA" id="ARBA00005485"/>
    </source>
</evidence>
<comment type="similarity">
    <text evidence="1">Belongs to the WEB family.</text>
</comment>
<evidence type="ECO:0000313" key="5">
    <source>
        <dbReference type="EMBL" id="KAG8050628.1"/>
    </source>
</evidence>
<dbReference type="AlphaFoldDB" id="A0A8J5VKL5"/>
<dbReference type="EMBL" id="JAAALK010000289">
    <property type="protein sequence ID" value="KAG8050628.1"/>
    <property type="molecule type" value="Genomic_DNA"/>
</dbReference>
<feature type="compositionally biased region" description="Basic and acidic residues" evidence="4">
    <location>
        <begin position="301"/>
        <end position="318"/>
    </location>
</feature>
<dbReference type="GO" id="GO:0009903">
    <property type="term" value="P:chloroplast avoidance movement"/>
    <property type="evidence" value="ECO:0007669"/>
    <property type="project" value="TreeGrafter"/>
</dbReference>
<dbReference type="Proteomes" id="UP000729402">
    <property type="component" value="Unassembled WGS sequence"/>
</dbReference>
<dbReference type="Pfam" id="PF05701">
    <property type="entry name" value="WEMBL"/>
    <property type="match status" value="1"/>
</dbReference>
<dbReference type="InterPro" id="IPR008545">
    <property type="entry name" value="Web"/>
</dbReference>
<evidence type="ECO:0000256" key="3">
    <source>
        <dbReference type="SAM" id="Coils"/>
    </source>
</evidence>
<dbReference type="PANTHER" id="PTHR32054">
    <property type="entry name" value="HEAVY CHAIN, PUTATIVE, EXPRESSED-RELATED-RELATED"/>
    <property type="match status" value="1"/>
</dbReference>
<reference evidence="5" key="1">
    <citation type="journal article" date="2021" name="bioRxiv">
        <title>Whole Genome Assembly and Annotation of Northern Wild Rice, Zizania palustris L., Supports a Whole Genome Duplication in the Zizania Genus.</title>
        <authorList>
            <person name="Haas M."/>
            <person name="Kono T."/>
            <person name="Macchietto M."/>
            <person name="Millas R."/>
            <person name="McGilp L."/>
            <person name="Shao M."/>
            <person name="Duquette J."/>
            <person name="Hirsch C.N."/>
            <person name="Kimball J."/>
        </authorList>
    </citation>
    <scope>NUCLEOTIDE SEQUENCE</scope>
    <source>
        <tissue evidence="5">Fresh leaf tissue</tissue>
    </source>
</reference>
<protein>
    <submittedName>
        <fullName evidence="5">Uncharacterized protein</fullName>
    </submittedName>
</protein>
<reference evidence="5" key="2">
    <citation type="submission" date="2021-02" db="EMBL/GenBank/DDBJ databases">
        <authorList>
            <person name="Kimball J.A."/>
            <person name="Haas M.W."/>
            <person name="Macchietto M."/>
            <person name="Kono T."/>
            <person name="Duquette J."/>
            <person name="Shao M."/>
        </authorList>
    </citation>
    <scope>NUCLEOTIDE SEQUENCE</scope>
    <source>
        <tissue evidence="5">Fresh leaf tissue</tissue>
    </source>
</reference>
<feature type="compositionally biased region" description="Basic residues" evidence="4">
    <location>
        <begin position="270"/>
        <end position="281"/>
    </location>
</feature>
<dbReference type="GO" id="GO:0009904">
    <property type="term" value="P:chloroplast accumulation movement"/>
    <property type="evidence" value="ECO:0007669"/>
    <property type="project" value="TreeGrafter"/>
</dbReference>
<dbReference type="OrthoDB" id="689696at2759"/>
<sequence>MEVDRRDGGTRKEGSGELRRGMCGGCFFPDLLVRKGVKFGEAVLFKADSQIFNEGGLGYLGNPSLIHTHRILAIVEGYHIASAPTPELELELAEHEVKKLVDALMAERDLESKVAVASELLVSLRAELFARAVEGTLGEEATEKEKPTVSSRAMLDKTKKELKDVKENVDKAKDEVKCLHVAAASLNADLAMQRAELAARRRKEGVIAASIPSLEEELSRVKSAFAAAYGARAEEDVEVAKAGEAGDTSRDHVGGGRRCLGGSANDGRQTSKKCTKPRRGRQRDIDGGRVRRAEPAGTGDRGCRRQSGDRGGEADQGGRGRGGAKPREAGGVGAHRWTREEEEGQFGKNKKSDTLQVGLMAYGNRSENCNGM</sequence>
<gene>
    <name evidence="5" type="ORF">GUJ93_ZPchr0009g808</name>
</gene>
<feature type="region of interest" description="Disordered" evidence="4">
    <location>
        <begin position="242"/>
        <end position="352"/>
    </location>
</feature>
<feature type="compositionally biased region" description="Basic and acidic residues" evidence="4">
    <location>
        <begin position="282"/>
        <end position="294"/>
    </location>
</feature>
<dbReference type="PANTHER" id="PTHR32054:SF6">
    <property type="entry name" value="PROTEIN WEAK CHLOROPLAST MOVEMENT UNDER BLUE LIGHT 1"/>
    <property type="match status" value="1"/>
</dbReference>
<evidence type="ECO:0000256" key="4">
    <source>
        <dbReference type="SAM" id="MobiDB-lite"/>
    </source>
</evidence>
<evidence type="ECO:0000256" key="2">
    <source>
        <dbReference type="ARBA" id="ARBA00023054"/>
    </source>
</evidence>
<evidence type="ECO:0000313" key="6">
    <source>
        <dbReference type="Proteomes" id="UP000729402"/>
    </source>
</evidence>
<keyword evidence="2 3" id="KW-0175">Coiled coil</keyword>